<gene>
    <name evidence="2" type="ORF">AKAME5_002130100</name>
</gene>
<sequence>MSWLSPVSWAKWTWTAVRGGEGEEEDEEGQGACEEREQRGERGEEGEEEEEKSQGCSSDSEGHFDTPEEATPVRTPPTFPGELENNNTDADKTDLDQEEHLIVAAPVGDQNILLGRNMGQG</sequence>
<protein>
    <submittedName>
        <fullName evidence="2">Transforming acidic coiled-coil-containing protein 1-like isoform X1</fullName>
    </submittedName>
</protein>
<dbReference type="EMBL" id="BRZM01000311">
    <property type="protein sequence ID" value="GLD69984.1"/>
    <property type="molecule type" value="Genomic_DNA"/>
</dbReference>
<evidence type="ECO:0000256" key="1">
    <source>
        <dbReference type="SAM" id="MobiDB-lite"/>
    </source>
</evidence>
<organism evidence="2 3">
    <name type="scientific">Lates japonicus</name>
    <name type="common">Japanese lates</name>
    <dbReference type="NCBI Taxonomy" id="270547"/>
    <lineage>
        <taxon>Eukaryota</taxon>
        <taxon>Metazoa</taxon>
        <taxon>Chordata</taxon>
        <taxon>Craniata</taxon>
        <taxon>Vertebrata</taxon>
        <taxon>Euteleostomi</taxon>
        <taxon>Actinopterygii</taxon>
        <taxon>Neopterygii</taxon>
        <taxon>Teleostei</taxon>
        <taxon>Neoteleostei</taxon>
        <taxon>Acanthomorphata</taxon>
        <taxon>Carangaria</taxon>
        <taxon>Carangaria incertae sedis</taxon>
        <taxon>Centropomidae</taxon>
        <taxon>Lates</taxon>
    </lineage>
</organism>
<proteinExistence type="predicted"/>
<reference evidence="2" key="1">
    <citation type="submission" date="2022-08" db="EMBL/GenBank/DDBJ databases">
        <title>Genome sequencing of akame (Lates japonicus).</title>
        <authorList>
            <person name="Hashiguchi Y."/>
            <person name="Takahashi H."/>
        </authorList>
    </citation>
    <scope>NUCLEOTIDE SEQUENCE</scope>
    <source>
        <strain evidence="2">Kochi</strain>
    </source>
</reference>
<dbReference type="Proteomes" id="UP001279410">
    <property type="component" value="Unassembled WGS sequence"/>
</dbReference>
<dbReference type="AlphaFoldDB" id="A0AAD3NDB3"/>
<comment type="caution">
    <text evidence="2">The sequence shown here is derived from an EMBL/GenBank/DDBJ whole genome shotgun (WGS) entry which is preliminary data.</text>
</comment>
<evidence type="ECO:0000313" key="3">
    <source>
        <dbReference type="Proteomes" id="UP001279410"/>
    </source>
</evidence>
<feature type="compositionally biased region" description="Basic and acidic residues" evidence="1">
    <location>
        <begin position="89"/>
        <end position="98"/>
    </location>
</feature>
<feature type="compositionally biased region" description="Basic and acidic residues" evidence="1">
    <location>
        <begin position="33"/>
        <end position="43"/>
    </location>
</feature>
<keyword evidence="3" id="KW-1185">Reference proteome</keyword>
<evidence type="ECO:0000313" key="2">
    <source>
        <dbReference type="EMBL" id="GLD69984.1"/>
    </source>
</evidence>
<accession>A0AAD3NDB3</accession>
<name>A0AAD3NDB3_LATJO</name>
<feature type="region of interest" description="Disordered" evidence="1">
    <location>
        <begin position="1"/>
        <end position="98"/>
    </location>
</feature>